<evidence type="ECO:0000313" key="3">
    <source>
        <dbReference type="Proteomes" id="UP001246372"/>
    </source>
</evidence>
<gene>
    <name evidence="2" type="ORF">RQP53_07035</name>
</gene>
<comment type="caution">
    <text evidence="2">The sequence shown here is derived from an EMBL/GenBank/DDBJ whole genome shotgun (WGS) entry which is preliminary data.</text>
</comment>
<evidence type="ECO:0000313" key="2">
    <source>
        <dbReference type="EMBL" id="MDT8999018.1"/>
    </source>
</evidence>
<evidence type="ECO:0000259" key="1">
    <source>
        <dbReference type="SMART" id="SM00458"/>
    </source>
</evidence>
<dbReference type="PROSITE" id="PS50231">
    <property type="entry name" value="RICIN_B_LECTIN"/>
    <property type="match status" value="1"/>
</dbReference>
<accession>A0ABU3P8X2</accession>
<dbReference type="NCBIfam" id="NF035930">
    <property type="entry name" value="lectin_2"/>
    <property type="match status" value="1"/>
</dbReference>
<dbReference type="RefSeq" id="WP_315649508.1">
    <property type="nucleotide sequence ID" value="NZ_JAVXZY010000002.1"/>
</dbReference>
<dbReference type="InterPro" id="IPR000772">
    <property type="entry name" value="Ricin_B_lectin"/>
</dbReference>
<sequence length="228" mass="24148">MELRSNGDYQSMRLPDGSTEVELDQQLAGACRFNRSWGYDLSNMELWVNGGCGGRFKITTTGDTGDGKSANVGLAIAAVAAIAGVAILAGKHGDDGRGDDSGGGGWGSAIRGQGGLCLDIEGGARPGRRLIVFNCSGGANQRFEWTRRGELRVAGLCLDVADGNQGEGARVIAWDCKGQANQRWRASGRQIRSAQTGLCLDIEGGRARPGQPVIMWFCSGGPNQRWSW</sequence>
<dbReference type="SMART" id="SM00458">
    <property type="entry name" value="RICIN"/>
    <property type="match status" value="1"/>
</dbReference>
<name>A0ABU3P8X2_9BURK</name>
<dbReference type="EMBL" id="JAVXZY010000002">
    <property type="protein sequence ID" value="MDT8999018.1"/>
    <property type="molecule type" value="Genomic_DNA"/>
</dbReference>
<dbReference type="Gene3D" id="2.80.10.50">
    <property type="match status" value="2"/>
</dbReference>
<dbReference type="InterPro" id="IPR035992">
    <property type="entry name" value="Ricin_B-like_lectins"/>
</dbReference>
<proteinExistence type="predicted"/>
<feature type="domain" description="Ricin B lectin" evidence="1">
    <location>
        <begin position="107"/>
        <end position="228"/>
    </location>
</feature>
<dbReference type="Pfam" id="PF00652">
    <property type="entry name" value="Ricin_B_lectin"/>
    <property type="match status" value="1"/>
</dbReference>
<reference evidence="2" key="1">
    <citation type="submission" date="2023-09" db="EMBL/GenBank/DDBJ databases">
        <title>Paucibacter sp. APW11 Genome sequencing and assembly.</title>
        <authorList>
            <person name="Kim I."/>
        </authorList>
    </citation>
    <scope>NUCLEOTIDE SEQUENCE</scope>
    <source>
        <strain evidence="2">APW11</strain>
    </source>
</reference>
<organism evidence="2 3">
    <name type="scientific">Roseateles aquae</name>
    <dbReference type="NCBI Taxonomy" id="3077235"/>
    <lineage>
        <taxon>Bacteria</taxon>
        <taxon>Pseudomonadati</taxon>
        <taxon>Pseudomonadota</taxon>
        <taxon>Betaproteobacteria</taxon>
        <taxon>Burkholderiales</taxon>
        <taxon>Sphaerotilaceae</taxon>
        <taxon>Roseateles</taxon>
    </lineage>
</organism>
<dbReference type="Proteomes" id="UP001246372">
    <property type="component" value="Unassembled WGS sequence"/>
</dbReference>
<dbReference type="SUPFAM" id="SSF50370">
    <property type="entry name" value="Ricin B-like lectins"/>
    <property type="match status" value="1"/>
</dbReference>
<dbReference type="CDD" id="cd23418">
    <property type="entry name" value="beta-trefoil_Ricin_XLN-like"/>
    <property type="match status" value="1"/>
</dbReference>
<protein>
    <submittedName>
        <fullName evidence="2">Lectin</fullName>
    </submittedName>
</protein>
<keyword evidence="3" id="KW-1185">Reference proteome</keyword>